<dbReference type="EMBL" id="QASN01000021">
    <property type="protein sequence ID" value="PTU73075.1"/>
    <property type="molecule type" value="Genomic_DNA"/>
</dbReference>
<accession>A0A2T5P5V5</accession>
<dbReference type="RefSeq" id="WP_108108890.1">
    <property type="nucleotide sequence ID" value="NZ_QASN01000021.1"/>
</dbReference>
<evidence type="ECO:0000256" key="2">
    <source>
        <dbReference type="ARBA" id="ARBA00022692"/>
    </source>
</evidence>
<keyword evidence="4 5" id="KW-0472">Membrane</keyword>
<evidence type="ECO:0000313" key="6">
    <source>
        <dbReference type="EMBL" id="PTU73075.1"/>
    </source>
</evidence>
<dbReference type="Proteomes" id="UP000244064">
    <property type="component" value="Unassembled WGS sequence"/>
</dbReference>
<feature type="transmembrane region" description="Helical" evidence="5">
    <location>
        <begin position="66"/>
        <end position="98"/>
    </location>
</feature>
<feature type="transmembrane region" description="Helical" evidence="5">
    <location>
        <begin position="21"/>
        <end position="46"/>
    </location>
</feature>
<gene>
    <name evidence="6" type="ORF">DBO85_17680</name>
</gene>
<protein>
    <submittedName>
        <fullName evidence="6">DUF4870 domain-containing protein</fullName>
    </submittedName>
</protein>
<dbReference type="AlphaFoldDB" id="A0A2T5P5V5"/>
<evidence type="ECO:0000256" key="5">
    <source>
        <dbReference type="SAM" id="Phobius"/>
    </source>
</evidence>
<dbReference type="InterPro" id="IPR019109">
    <property type="entry name" value="MamF_MmsF"/>
</dbReference>
<organism evidence="6 7">
    <name type="scientific">Pseudomonas mangrovi</name>
    <dbReference type="NCBI Taxonomy" id="2161748"/>
    <lineage>
        <taxon>Bacteria</taxon>
        <taxon>Pseudomonadati</taxon>
        <taxon>Pseudomonadota</taxon>
        <taxon>Gammaproteobacteria</taxon>
        <taxon>Pseudomonadales</taxon>
        <taxon>Pseudomonadaceae</taxon>
        <taxon>Pseudomonas</taxon>
    </lineage>
</organism>
<sequence length="122" mass="13434">MEESYQPVPTPGPEARQMAMLCHLAALAGFVIPFGNVVGPLVLWLVKKDADPFIDDQGKEAVNFQITITLASIVCMMLMLVVIGFLLIIALAVVWLVFTVIAANQANQGQAYRYPYILRLVK</sequence>
<evidence type="ECO:0000313" key="7">
    <source>
        <dbReference type="Proteomes" id="UP000244064"/>
    </source>
</evidence>
<comment type="subcellular location">
    <subcellularLocation>
        <location evidence="1">Membrane</location>
        <topology evidence="1">Multi-pass membrane protein</topology>
    </subcellularLocation>
</comment>
<comment type="caution">
    <text evidence="6">The sequence shown here is derived from an EMBL/GenBank/DDBJ whole genome shotgun (WGS) entry which is preliminary data.</text>
</comment>
<evidence type="ECO:0000256" key="3">
    <source>
        <dbReference type="ARBA" id="ARBA00022989"/>
    </source>
</evidence>
<dbReference type="Pfam" id="PF09685">
    <property type="entry name" value="MamF_MmsF"/>
    <property type="match status" value="1"/>
</dbReference>
<reference evidence="6 7" key="1">
    <citation type="submission" date="2018-04" db="EMBL/GenBank/DDBJ databases">
        <title>Pseudomonas sp. nov., isolated from mangrove soil.</title>
        <authorList>
            <person name="Chen C."/>
        </authorList>
    </citation>
    <scope>NUCLEOTIDE SEQUENCE [LARGE SCALE GENOMIC DNA]</scope>
    <source>
        <strain evidence="6 7">TC-11</strain>
    </source>
</reference>
<proteinExistence type="predicted"/>
<evidence type="ECO:0000256" key="1">
    <source>
        <dbReference type="ARBA" id="ARBA00004141"/>
    </source>
</evidence>
<name>A0A2T5P5V5_9PSED</name>
<keyword evidence="3 5" id="KW-1133">Transmembrane helix</keyword>
<dbReference type="OrthoDB" id="9808930at2"/>
<evidence type="ECO:0000256" key="4">
    <source>
        <dbReference type="ARBA" id="ARBA00023136"/>
    </source>
</evidence>
<keyword evidence="2 5" id="KW-0812">Transmembrane</keyword>
<keyword evidence="7" id="KW-1185">Reference proteome</keyword>